<dbReference type="EMBL" id="JABWDC010000072">
    <property type="protein sequence ID" value="NUN87665.1"/>
    <property type="molecule type" value="Genomic_DNA"/>
</dbReference>
<feature type="region of interest" description="Disordered" evidence="1">
    <location>
        <begin position="424"/>
        <end position="443"/>
    </location>
</feature>
<name>A0A849Y1R6_9FIRM</name>
<sequence>MSEIKTKIRTYNDVIDLFGEEKAADMLSEALDWSTIDPKNDKKNIMERKPLLLDPYMTYEGEDYCKHIVAGFLGDRDLDWASGYIDEEKIKNGQVMPSDLKSALSMALDNELSTSWAYLDALSSQCAEICNKFAGSIESAGLARGVLVPGEYELDHDALNADVSERFNIQYGFQCDQMIDAMQFDMTLILTEKVDSMDGYRLIQSVCDWREENLEVIEDAENNLDYGKVPSYVAYERPADIGTTIIDELCASQGTAVEKLVNYPTTKFERTMRDELFEALAVNETTISLMAKVPSSVFLDAVACMDSRYMSGHTVDTGHAFIVSPGTYEPYIGIHDPVYGAGYMMVDLDKPFEIPMNRIWIAMDDYSGPETKEGLRGMYHSPQDVSAFSDPFCGSVSVTPTRDEKQEPAKSGLEAKRDACAISAAHLDSPNTEIPNGKNMERE</sequence>
<organism evidence="2 3">
    <name type="scientific">Coprococcus comes</name>
    <dbReference type="NCBI Taxonomy" id="410072"/>
    <lineage>
        <taxon>Bacteria</taxon>
        <taxon>Bacillati</taxon>
        <taxon>Bacillota</taxon>
        <taxon>Clostridia</taxon>
        <taxon>Lachnospirales</taxon>
        <taxon>Lachnospiraceae</taxon>
        <taxon>Coprococcus</taxon>
    </lineage>
</organism>
<gene>
    <name evidence="2" type="ORF">HUU93_13870</name>
</gene>
<accession>A0A849Y1R6</accession>
<evidence type="ECO:0000256" key="1">
    <source>
        <dbReference type="SAM" id="MobiDB-lite"/>
    </source>
</evidence>
<proteinExistence type="predicted"/>
<reference evidence="2 3" key="2">
    <citation type="submission" date="2020-07" db="EMBL/GenBank/DDBJ databases">
        <title>Bacterial metabolism rescues the inhibition of intestinal drug absorption by food and drug additives.</title>
        <authorList>
            <person name="Zou L."/>
            <person name="Spanogiannopoulos P."/>
            <person name="Chien H.-C."/>
            <person name="Pieper L.M."/>
            <person name="Cai W."/>
            <person name="Khuri N."/>
            <person name="Pottel J."/>
            <person name="Vora B."/>
            <person name="Ni Z."/>
            <person name="Tsakalozou E."/>
            <person name="Zhang W."/>
            <person name="Shoichet B.K."/>
            <person name="Giacomini K.M."/>
            <person name="Turnbaugh P.J."/>
        </authorList>
    </citation>
    <scope>NUCLEOTIDE SEQUENCE [LARGE SCALE GENOMIC DNA]</scope>
    <source>
        <strain evidence="2 3">F22</strain>
    </source>
</reference>
<evidence type="ECO:0000313" key="2">
    <source>
        <dbReference type="EMBL" id="NUN87665.1"/>
    </source>
</evidence>
<dbReference type="Proteomes" id="UP000554488">
    <property type="component" value="Unassembled WGS sequence"/>
</dbReference>
<protein>
    <submittedName>
        <fullName evidence="2">Uncharacterized protein</fullName>
    </submittedName>
</protein>
<reference evidence="2 3" key="1">
    <citation type="submission" date="2020-04" db="EMBL/GenBank/DDBJ databases">
        <authorList>
            <person name="Pieper L."/>
        </authorList>
    </citation>
    <scope>NUCLEOTIDE SEQUENCE [LARGE SCALE GENOMIC DNA]</scope>
    <source>
        <strain evidence="2 3">F22</strain>
    </source>
</reference>
<dbReference type="RefSeq" id="WP_175306126.1">
    <property type="nucleotide sequence ID" value="NZ_JABWDC010000072.1"/>
</dbReference>
<evidence type="ECO:0000313" key="3">
    <source>
        <dbReference type="Proteomes" id="UP000554488"/>
    </source>
</evidence>
<comment type="caution">
    <text evidence="2">The sequence shown here is derived from an EMBL/GenBank/DDBJ whole genome shotgun (WGS) entry which is preliminary data.</text>
</comment>
<dbReference type="AlphaFoldDB" id="A0A849Y1R6"/>